<accession>A0A4Q2RJZ6</accession>
<dbReference type="Proteomes" id="UP000291838">
    <property type="component" value="Unassembled WGS sequence"/>
</dbReference>
<dbReference type="OrthoDB" id="3767381at2"/>
<dbReference type="Pfam" id="PF12698">
    <property type="entry name" value="ABC2_membrane_3"/>
    <property type="match status" value="1"/>
</dbReference>
<keyword evidence="3 5" id="KW-1133">Transmembrane helix</keyword>
<gene>
    <name evidence="7" type="ORF">EUA06_19980</name>
</gene>
<sequence>MTTPALLVRRFLADYTRNGPNLVLLAVIPVVFVVVAAPALADAARLLGGTGGGPALETVTAGWAAAFLTGVAMYFQISSARTTDRRLTLAGLSRVRLAGARLTAGAVLALMATLVSVLALTFRGEVDDPWRVTAGTAMFAVVYLGLGAVVGALVPNAVNGTVILMFIWILDVFFGPTLSGSESPALRLLPTHFISLWTVALPSGHGGPDELALSLGWVLASLALALWVITRITTTGRTRRAGRTGPVSQLLTGLRMGWRDWRRTPVLWLLLALVPAVFILLSDAITPHGHTPVVLREAGAKVTTMVDPAEIHAGTMAPVAVASLAALVGIFIVLDARAADRRLTLAGQRPAVLLTTRLTMVLAAAAVATAVSLAVTATVFDASNWGVYIGGNALLAVTYALIGVLLGPIFGRVSGTFMAFLIPFLDLAIGQSPMLRGEPAPWATWLPGYGGTRVMIDGALTGGFDESASLAIGLGWIALLLLASTVLLRGIAGSPVLKRPSKAHSAHA</sequence>
<keyword evidence="4 5" id="KW-0472">Membrane</keyword>
<feature type="transmembrane region" description="Helical" evidence="5">
    <location>
        <begin position="161"/>
        <end position="179"/>
    </location>
</feature>
<feature type="transmembrane region" description="Helical" evidence="5">
    <location>
        <begin position="311"/>
        <end position="334"/>
    </location>
</feature>
<feature type="transmembrane region" description="Helical" evidence="5">
    <location>
        <begin position="354"/>
        <end position="379"/>
    </location>
</feature>
<organism evidence="7 8">
    <name type="scientific">Nocardioides glacieisoli</name>
    <dbReference type="NCBI Taxonomy" id="1168730"/>
    <lineage>
        <taxon>Bacteria</taxon>
        <taxon>Bacillati</taxon>
        <taxon>Actinomycetota</taxon>
        <taxon>Actinomycetes</taxon>
        <taxon>Propionibacteriales</taxon>
        <taxon>Nocardioidaceae</taxon>
        <taxon>Nocardioides</taxon>
    </lineage>
</organism>
<evidence type="ECO:0000313" key="8">
    <source>
        <dbReference type="Proteomes" id="UP000291838"/>
    </source>
</evidence>
<keyword evidence="8" id="KW-1185">Reference proteome</keyword>
<proteinExistence type="predicted"/>
<dbReference type="AlphaFoldDB" id="A0A4Q2RJZ6"/>
<feature type="transmembrane region" description="Helical" evidence="5">
    <location>
        <begin position="61"/>
        <end position="77"/>
    </location>
</feature>
<feature type="transmembrane region" description="Helical" evidence="5">
    <location>
        <begin position="266"/>
        <end position="285"/>
    </location>
</feature>
<protein>
    <submittedName>
        <fullName evidence="7">ABC transporter permease</fullName>
    </submittedName>
</protein>
<evidence type="ECO:0000256" key="3">
    <source>
        <dbReference type="ARBA" id="ARBA00022989"/>
    </source>
</evidence>
<dbReference type="EMBL" id="SDWS01000012">
    <property type="protein sequence ID" value="RYB88576.1"/>
    <property type="molecule type" value="Genomic_DNA"/>
</dbReference>
<feature type="transmembrane region" description="Helical" evidence="5">
    <location>
        <begin position="211"/>
        <end position="230"/>
    </location>
</feature>
<evidence type="ECO:0000256" key="4">
    <source>
        <dbReference type="ARBA" id="ARBA00023136"/>
    </source>
</evidence>
<comment type="subcellular location">
    <subcellularLocation>
        <location evidence="1">Membrane</location>
        <topology evidence="1">Multi-pass membrane protein</topology>
    </subcellularLocation>
</comment>
<dbReference type="RefSeq" id="WP_129479088.1">
    <property type="nucleotide sequence ID" value="NZ_SDWS01000012.1"/>
</dbReference>
<dbReference type="InterPro" id="IPR013525">
    <property type="entry name" value="ABC2_TM"/>
</dbReference>
<evidence type="ECO:0000256" key="1">
    <source>
        <dbReference type="ARBA" id="ARBA00004141"/>
    </source>
</evidence>
<keyword evidence="2 5" id="KW-0812">Transmembrane</keyword>
<comment type="caution">
    <text evidence="7">The sequence shown here is derived from an EMBL/GenBank/DDBJ whole genome shotgun (WGS) entry which is preliminary data.</text>
</comment>
<feature type="domain" description="ABC-2 type transporter transmembrane" evidence="6">
    <location>
        <begin position="76"/>
        <end position="229"/>
    </location>
</feature>
<evidence type="ECO:0000256" key="5">
    <source>
        <dbReference type="SAM" id="Phobius"/>
    </source>
</evidence>
<dbReference type="GO" id="GO:0016020">
    <property type="term" value="C:membrane"/>
    <property type="evidence" value="ECO:0007669"/>
    <property type="project" value="UniProtKB-SubCell"/>
</dbReference>
<feature type="transmembrane region" description="Helical" evidence="5">
    <location>
        <begin position="98"/>
        <end position="122"/>
    </location>
</feature>
<evidence type="ECO:0000313" key="7">
    <source>
        <dbReference type="EMBL" id="RYB88576.1"/>
    </source>
</evidence>
<evidence type="ECO:0000256" key="2">
    <source>
        <dbReference type="ARBA" id="ARBA00022692"/>
    </source>
</evidence>
<dbReference type="GO" id="GO:0140359">
    <property type="term" value="F:ABC-type transporter activity"/>
    <property type="evidence" value="ECO:0007669"/>
    <property type="project" value="InterPro"/>
</dbReference>
<feature type="transmembrane region" description="Helical" evidence="5">
    <location>
        <begin position="417"/>
        <end position="435"/>
    </location>
</feature>
<reference evidence="7 8" key="1">
    <citation type="submission" date="2019-01" db="EMBL/GenBank/DDBJ databases">
        <title>Novel species of Nocardioides.</title>
        <authorList>
            <person name="Liu Q."/>
            <person name="Xin Y.-H."/>
        </authorList>
    </citation>
    <scope>NUCLEOTIDE SEQUENCE [LARGE SCALE GENOMIC DNA]</scope>
    <source>
        <strain evidence="7 8">HLT3-15</strain>
    </source>
</reference>
<feature type="transmembrane region" description="Helical" evidence="5">
    <location>
        <begin position="470"/>
        <end position="492"/>
    </location>
</feature>
<feature type="transmembrane region" description="Helical" evidence="5">
    <location>
        <begin position="134"/>
        <end position="154"/>
    </location>
</feature>
<feature type="transmembrane region" description="Helical" evidence="5">
    <location>
        <begin position="21"/>
        <end position="41"/>
    </location>
</feature>
<evidence type="ECO:0000259" key="6">
    <source>
        <dbReference type="Pfam" id="PF12698"/>
    </source>
</evidence>
<feature type="transmembrane region" description="Helical" evidence="5">
    <location>
        <begin position="385"/>
        <end position="410"/>
    </location>
</feature>
<name>A0A4Q2RJZ6_9ACTN</name>